<evidence type="ECO:0000256" key="5">
    <source>
        <dbReference type="ARBA" id="ARBA00022630"/>
    </source>
</evidence>
<evidence type="ECO:0000256" key="12">
    <source>
        <dbReference type="ARBA" id="ARBA00047637"/>
    </source>
</evidence>
<accession>A0A674JTU1</accession>
<dbReference type="PANTHER" id="PTHR10742:SF355">
    <property type="entry name" value="AMINE OXIDASE"/>
    <property type="match status" value="1"/>
</dbReference>
<keyword evidence="10" id="KW-1015">Disulfide bond</keyword>
<evidence type="ECO:0000256" key="9">
    <source>
        <dbReference type="ARBA" id="ARBA00023022"/>
    </source>
</evidence>
<reference evidence="18" key="2">
    <citation type="submission" date="2025-09" db="UniProtKB">
        <authorList>
            <consortium name="Ensembl"/>
        </authorList>
    </citation>
    <scope>IDENTIFICATION</scope>
</reference>
<dbReference type="InterPro" id="IPR002937">
    <property type="entry name" value="Amino_oxidase"/>
</dbReference>
<dbReference type="GO" id="GO:0042742">
    <property type="term" value="P:defense response to bacterium"/>
    <property type="evidence" value="ECO:0007669"/>
    <property type="project" value="UniProtKB-KW"/>
</dbReference>
<dbReference type="EC" id="1.4.3.-" evidence="14"/>
<evidence type="ECO:0000256" key="14">
    <source>
        <dbReference type="RuleBase" id="RU362067"/>
    </source>
</evidence>
<dbReference type="Gene3D" id="1.10.405.10">
    <property type="entry name" value="Guanine Nucleotide Dissociation Inhibitor, domain 1"/>
    <property type="match status" value="1"/>
</dbReference>
<keyword evidence="5 14" id="KW-0285">Flavoprotein</keyword>
<evidence type="ECO:0000256" key="16">
    <source>
        <dbReference type="SAM" id="SignalP"/>
    </source>
</evidence>
<feature type="domain" description="Amine oxidase" evidence="17">
    <location>
        <begin position="61"/>
        <end position="491"/>
    </location>
</feature>
<dbReference type="InterPro" id="IPR001613">
    <property type="entry name" value="Flavin_amine_oxidase"/>
</dbReference>
<feature type="region of interest" description="Disordered" evidence="15">
    <location>
        <begin position="533"/>
        <end position="562"/>
    </location>
</feature>
<comment type="subcellular location">
    <subcellularLocation>
        <location evidence="2">Secreted</location>
    </subcellularLocation>
</comment>
<keyword evidence="6" id="KW-0800">Toxin</keyword>
<comment type="cofactor">
    <cofactor evidence="1 14">
        <name>FAD</name>
        <dbReference type="ChEBI" id="CHEBI:57692"/>
    </cofactor>
</comment>
<evidence type="ECO:0000256" key="11">
    <source>
        <dbReference type="ARBA" id="ARBA00023240"/>
    </source>
</evidence>
<feature type="binding site" evidence="13">
    <location>
        <begin position="105"/>
        <end position="108"/>
    </location>
    <ligand>
        <name>FAD</name>
        <dbReference type="ChEBI" id="CHEBI:57692"/>
    </ligand>
</feature>
<dbReference type="Ensembl" id="ENSTMTT00000025653.1">
    <property type="protein sequence ID" value="ENSTMTP00000024775.1"/>
    <property type="gene ID" value="ENSTMTG00000017917.1"/>
</dbReference>
<dbReference type="PRINTS" id="PR00757">
    <property type="entry name" value="AMINEOXDASEF"/>
</dbReference>
<evidence type="ECO:0000256" key="10">
    <source>
        <dbReference type="ARBA" id="ARBA00023157"/>
    </source>
</evidence>
<dbReference type="InterPro" id="IPR050281">
    <property type="entry name" value="Flavin_monoamine_oxidase"/>
</dbReference>
<dbReference type="Proteomes" id="UP000472274">
    <property type="component" value="Unplaced"/>
</dbReference>
<keyword evidence="4" id="KW-0929">Antimicrobial</keyword>
<dbReference type="InterPro" id="IPR036188">
    <property type="entry name" value="FAD/NAD-bd_sf"/>
</dbReference>
<evidence type="ECO:0000313" key="19">
    <source>
        <dbReference type="Proteomes" id="UP000472274"/>
    </source>
</evidence>
<comment type="catalytic activity">
    <reaction evidence="12">
        <text>an L-alpha-amino acid + O2 + H2O = a 2-oxocarboxylate + H2O2 + NH4(+)</text>
        <dbReference type="Rhea" id="RHEA:13781"/>
        <dbReference type="ChEBI" id="CHEBI:15377"/>
        <dbReference type="ChEBI" id="CHEBI:15379"/>
        <dbReference type="ChEBI" id="CHEBI:16240"/>
        <dbReference type="ChEBI" id="CHEBI:28938"/>
        <dbReference type="ChEBI" id="CHEBI:35179"/>
        <dbReference type="ChEBI" id="CHEBI:59869"/>
        <dbReference type="EC" id="1.4.3.2"/>
    </reaction>
</comment>
<dbReference type="SUPFAM" id="SSF54373">
    <property type="entry name" value="FAD-linked reductases, C-terminal domain"/>
    <property type="match status" value="1"/>
</dbReference>
<evidence type="ECO:0000256" key="6">
    <source>
        <dbReference type="ARBA" id="ARBA00022656"/>
    </source>
</evidence>
<reference evidence="18" key="1">
    <citation type="submission" date="2025-08" db="UniProtKB">
        <authorList>
            <consortium name="Ensembl"/>
        </authorList>
    </citation>
    <scope>IDENTIFICATION</scope>
</reference>
<keyword evidence="19" id="KW-1185">Reference proteome</keyword>
<dbReference type="GO" id="GO:0009063">
    <property type="term" value="P:amino acid catabolic process"/>
    <property type="evidence" value="ECO:0007669"/>
    <property type="project" value="TreeGrafter"/>
</dbReference>
<dbReference type="SUPFAM" id="SSF51905">
    <property type="entry name" value="FAD/NAD(P)-binding domain"/>
    <property type="match status" value="1"/>
</dbReference>
<dbReference type="PANTHER" id="PTHR10742">
    <property type="entry name" value="FLAVIN MONOAMINE OXIDASE"/>
    <property type="match status" value="1"/>
</dbReference>
<dbReference type="InParanoid" id="A0A674JTU1"/>
<feature type="binding site" evidence="13">
    <location>
        <begin position="81"/>
        <end position="82"/>
    </location>
    <ligand>
        <name>FAD</name>
        <dbReference type="ChEBI" id="CHEBI:57692"/>
    </ligand>
</feature>
<feature type="binding site" evidence="13">
    <location>
        <position position="468"/>
    </location>
    <ligand>
        <name>FAD</name>
        <dbReference type="ChEBI" id="CHEBI:57692"/>
    </ligand>
</feature>
<dbReference type="GO" id="GO:0090729">
    <property type="term" value="F:toxin activity"/>
    <property type="evidence" value="ECO:0007669"/>
    <property type="project" value="UniProtKB-KW"/>
</dbReference>
<organism evidence="18 19">
    <name type="scientific">Terrapene triunguis</name>
    <name type="common">Three-toed box turtle</name>
    <dbReference type="NCBI Taxonomy" id="2587831"/>
    <lineage>
        <taxon>Eukaryota</taxon>
        <taxon>Metazoa</taxon>
        <taxon>Chordata</taxon>
        <taxon>Craniata</taxon>
        <taxon>Vertebrata</taxon>
        <taxon>Euteleostomi</taxon>
        <taxon>Archelosauria</taxon>
        <taxon>Testudinata</taxon>
        <taxon>Testudines</taxon>
        <taxon>Cryptodira</taxon>
        <taxon>Durocryptodira</taxon>
        <taxon>Testudinoidea</taxon>
        <taxon>Emydidae</taxon>
        <taxon>Terrapene</taxon>
    </lineage>
</organism>
<evidence type="ECO:0000256" key="13">
    <source>
        <dbReference type="PIRSR" id="PIRSR601613-1"/>
    </source>
</evidence>
<name>A0A674JTU1_9SAUR</name>
<keyword evidence="16" id="KW-0732">Signal</keyword>
<feature type="binding site" evidence="13">
    <location>
        <position position="270"/>
    </location>
    <ligand>
        <name>FAD</name>
        <dbReference type="ChEBI" id="CHEBI:57692"/>
    </ligand>
</feature>
<gene>
    <name evidence="18" type="primary">LOC112116755</name>
</gene>
<evidence type="ECO:0000256" key="2">
    <source>
        <dbReference type="ARBA" id="ARBA00004613"/>
    </source>
</evidence>
<feature type="binding site" evidence="13">
    <location>
        <position position="108"/>
    </location>
    <ligand>
        <name>substrate</name>
    </ligand>
</feature>
<dbReference type="GO" id="GO:0005576">
    <property type="term" value="C:extracellular region"/>
    <property type="evidence" value="ECO:0007669"/>
    <property type="project" value="UniProtKB-SubCell"/>
</dbReference>
<evidence type="ECO:0000256" key="15">
    <source>
        <dbReference type="SAM" id="MobiDB-lite"/>
    </source>
</evidence>
<dbReference type="Gene3D" id="3.50.50.60">
    <property type="entry name" value="FAD/NAD(P)-binding domain"/>
    <property type="match status" value="1"/>
</dbReference>
<evidence type="ECO:0000256" key="4">
    <source>
        <dbReference type="ARBA" id="ARBA00022529"/>
    </source>
</evidence>
<feature type="chain" id="PRO_5025363795" description="Amine oxidase" evidence="16">
    <location>
        <begin position="18"/>
        <end position="606"/>
    </location>
</feature>
<sequence>LVLLQLLLLVVAPSLESLSSKLKEWEKCFTDPDYEELVDIAKNGLEKGCRSKKVVIVGAGISGLTAAKLLQDAGCKVLILEASDRVGGRIMTYHNKDKSWYVDLGPMRLPKHHRVVHEFITKFKLKLNPFYNTDDNAWYLVNNIRARAGEVDRNPDILQYPLHPTERGKSASELYRQTLDKVCTEGEGRKFDLVLSEYLIKEGNLSRGAINMIGDLLNEDGEFQMSFLHSVMNHVTFSEKGYDEITGGFDQLPDTFYQYIHGGVLFHSTVVKILNEDDQVRVFYQRPDAVVPLAVTSDYVLVTATAKATRLIKFSPPLSTNKAHALRSIHYSEATKIVLVCTEKFWEKEGIQGGRSITDRPSRFIYYPSHNFSSGVGVILASYTWGDDAEFFIPLSDEKCVDVVLGDLAEIHQVPKNYVQSVCDKHVIKKWSLDRYSMGAYVSFTPYQFVNYSEALFQNEGRIHFAGELTAQPHAWIETAMKSAVRAARNIHERQVFKFTQSSSPALSHHRSWSNHRCWLPLGRGSAQCPLLHPGPAPTPTPPLLPSPHSCPASSRSCSTPTPSLPAQFRPLLRACLVPTPPSYPQYLLHTAEQLIPVSGRHWAGG</sequence>
<proteinExistence type="inferred from homology"/>
<keyword evidence="7 14" id="KW-0274">FAD</keyword>
<keyword evidence="11" id="KW-1199">Hemostasis impairing toxin</keyword>
<evidence type="ECO:0000313" key="18">
    <source>
        <dbReference type="Ensembl" id="ENSTMTP00000024775.1"/>
    </source>
</evidence>
<dbReference type="Gene3D" id="3.90.660.10">
    <property type="match status" value="1"/>
</dbReference>
<protein>
    <recommendedName>
        <fullName evidence="14">Amine oxidase</fullName>
        <ecNumber evidence="14">1.4.3.-</ecNumber>
    </recommendedName>
</protein>
<dbReference type="GeneTree" id="ENSGT00940000160928"/>
<feature type="binding site" evidence="13">
    <location>
        <position position="62"/>
    </location>
    <ligand>
        <name>FAD</name>
        <dbReference type="ChEBI" id="CHEBI:57692"/>
    </ligand>
</feature>
<evidence type="ECO:0000256" key="8">
    <source>
        <dbReference type="ARBA" id="ARBA00023002"/>
    </source>
</evidence>
<keyword evidence="8 14" id="KW-0560">Oxidoreductase</keyword>
<dbReference type="Pfam" id="PF01593">
    <property type="entry name" value="Amino_oxidase"/>
    <property type="match status" value="1"/>
</dbReference>
<evidence type="ECO:0000259" key="17">
    <source>
        <dbReference type="Pfam" id="PF01593"/>
    </source>
</evidence>
<comment type="similarity">
    <text evidence="14">Belongs to the flavin monoamine oxidase family.</text>
</comment>
<evidence type="ECO:0000256" key="3">
    <source>
        <dbReference type="ARBA" id="ARBA00022525"/>
    </source>
</evidence>
<keyword evidence="9" id="KW-0044">Antibiotic</keyword>
<feature type="compositionally biased region" description="Pro residues" evidence="15">
    <location>
        <begin position="533"/>
        <end position="546"/>
    </location>
</feature>
<evidence type="ECO:0000256" key="7">
    <source>
        <dbReference type="ARBA" id="ARBA00022827"/>
    </source>
</evidence>
<keyword evidence="3" id="KW-0964">Secreted</keyword>
<evidence type="ECO:0000256" key="1">
    <source>
        <dbReference type="ARBA" id="ARBA00001974"/>
    </source>
</evidence>
<dbReference type="GO" id="GO:0001716">
    <property type="term" value="F:L-amino-acid oxidase activity"/>
    <property type="evidence" value="ECO:0007669"/>
    <property type="project" value="UniProtKB-EC"/>
</dbReference>
<feature type="signal peptide" evidence="16">
    <location>
        <begin position="1"/>
        <end position="17"/>
    </location>
</feature>
<dbReference type="AlphaFoldDB" id="A0A674JTU1"/>